<evidence type="ECO:0000313" key="2">
    <source>
        <dbReference type="Proteomes" id="UP000234300"/>
    </source>
</evidence>
<organism evidence="1 2">
    <name type="scientific">Brevibacterium aurantiacum</name>
    <dbReference type="NCBI Taxonomy" id="273384"/>
    <lineage>
        <taxon>Bacteria</taxon>
        <taxon>Bacillati</taxon>
        <taxon>Actinomycetota</taxon>
        <taxon>Actinomycetes</taxon>
        <taxon>Micrococcales</taxon>
        <taxon>Brevibacteriaceae</taxon>
        <taxon>Brevibacterium</taxon>
    </lineage>
</organism>
<reference evidence="1 2" key="1">
    <citation type="submission" date="2017-03" db="EMBL/GenBank/DDBJ databases">
        <authorList>
            <person name="Afonso C.L."/>
            <person name="Miller P.J."/>
            <person name="Scott M.A."/>
            <person name="Spackman E."/>
            <person name="Goraichik I."/>
            <person name="Dimitrov K.M."/>
            <person name="Suarez D.L."/>
            <person name="Swayne D.E."/>
        </authorList>
    </citation>
    <scope>NUCLEOTIDE SEQUENCE [LARGE SCALE GENOMIC DNA]</scope>
    <source>
        <strain evidence="2">8(6)</strain>
    </source>
</reference>
<dbReference type="RefSeq" id="WP_146001463.1">
    <property type="nucleotide sequence ID" value="NZ_FXZI01000001.1"/>
</dbReference>
<accession>A0A2H1IB03</accession>
<proteinExistence type="predicted"/>
<dbReference type="SUPFAM" id="SSF52540">
    <property type="entry name" value="P-loop containing nucleoside triphosphate hydrolases"/>
    <property type="match status" value="1"/>
</dbReference>
<gene>
    <name evidence="1" type="ORF">BAURA86_00419</name>
</gene>
<dbReference type="EMBL" id="FXZI01000001">
    <property type="protein sequence ID" value="SMX72388.1"/>
    <property type="molecule type" value="Genomic_DNA"/>
</dbReference>
<dbReference type="Proteomes" id="UP000234300">
    <property type="component" value="Unassembled WGS sequence"/>
</dbReference>
<sequence>MLLIVSGASGVGKTTARLNAAPLLGPQFEPVELGCFGPVPATPTVAWRQETVERIAQHAIELDADGRHILLAGDPVPAGEALAVPSADRLDIAVCLLDLSEAEQNARLDARHDPPEMRHLHLTFAEWMRRHAVDPTHLTEAVTNDSWPRMQWDRWIGADVSDRWAVSIIDGSALSPEETGAAIAQWAHAATSGRAPVFRAGWFR</sequence>
<evidence type="ECO:0000313" key="1">
    <source>
        <dbReference type="EMBL" id="SMX72388.1"/>
    </source>
</evidence>
<dbReference type="InterPro" id="IPR027417">
    <property type="entry name" value="P-loop_NTPase"/>
</dbReference>
<name>A0A2H1IB03_BREAU</name>
<dbReference type="AlphaFoldDB" id="A0A2H1IB03"/>
<protein>
    <submittedName>
        <fullName evidence="1">Uncharacterized protein</fullName>
    </submittedName>
</protein>